<dbReference type="Pfam" id="PF00629">
    <property type="entry name" value="MAM"/>
    <property type="match status" value="1"/>
</dbReference>
<dbReference type="SUPFAM" id="SSF49899">
    <property type="entry name" value="Concanavalin A-like lectins/glucanases"/>
    <property type="match status" value="1"/>
</dbReference>
<comment type="caution">
    <text evidence="2">The sequence shown here is derived from an EMBL/GenBank/DDBJ whole genome shotgun (WGS) entry which is preliminary data.</text>
</comment>
<name>A0A9W7T3I7_TRIRA</name>
<sequence>MIKYNDNGLDYHMALYGLIGNRKEQARIKLLLDDYMRQSSFCLQFDYRVLGQQMGVLRVKLDNSASAVWERRQSHKQDWRSENLTITWTETAPEAIIFEAERGTSVTGEIGLDNVVLISGPCTDDKTIIF</sequence>
<dbReference type="PANTHER" id="PTHR23282:SF101">
    <property type="entry name" value="MAM DOMAIN-CONTAINING PROTEIN"/>
    <property type="match status" value="1"/>
</dbReference>
<dbReference type="PROSITE" id="PS50060">
    <property type="entry name" value="MAM_2"/>
    <property type="match status" value="1"/>
</dbReference>
<protein>
    <submittedName>
        <fullName evidence="2">Epidermal growth factor-like protein 6</fullName>
    </submittedName>
</protein>
<gene>
    <name evidence="2" type="ORF">IRJ41_006059</name>
</gene>
<dbReference type="GO" id="GO:0016020">
    <property type="term" value="C:membrane"/>
    <property type="evidence" value="ECO:0007669"/>
    <property type="project" value="InterPro"/>
</dbReference>
<reference evidence="2" key="1">
    <citation type="submission" date="2021-02" db="EMBL/GenBank/DDBJ databases">
        <title>Comparative genomics reveals that relaxation of natural selection precedes convergent phenotypic evolution of cavefish.</title>
        <authorList>
            <person name="Peng Z."/>
        </authorList>
    </citation>
    <scope>NUCLEOTIDE SEQUENCE</scope>
    <source>
        <tissue evidence="2">Muscle</tissue>
    </source>
</reference>
<dbReference type="Proteomes" id="UP001059041">
    <property type="component" value="Unassembled WGS sequence"/>
</dbReference>
<dbReference type="InterPro" id="IPR013320">
    <property type="entry name" value="ConA-like_dom_sf"/>
</dbReference>
<evidence type="ECO:0000259" key="1">
    <source>
        <dbReference type="PROSITE" id="PS50060"/>
    </source>
</evidence>
<dbReference type="InterPro" id="IPR051560">
    <property type="entry name" value="MAM_domain-containing"/>
</dbReference>
<keyword evidence="3" id="KW-1185">Reference proteome</keyword>
<dbReference type="EMBL" id="JAFHDT010000886">
    <property type="protein sequence ID" value="KAI7789231.1"/>
    <property type="molecule type" value="Genomic_DNA"/>
</dbReference>
<dbReference type="Gene3D" id="2.60.120.200">
    <property type="match status" value="1"/>
</dbReference>
<evidence type="ECO:0000313" key="3">
    <source>
        <dbReference type="Proteomes" id="UP001059041"/>
    </source>
</evidence>
<dbReference type="AlphaFoldDB" id="A0A9W7T3I7"/>
<organism evidence="2 3">
    <name type="scientific">Triplophysa rosa</name>
    <name type="common">Cave loach</name>
    <dbReference type="NCBI Taxonomy" id="992332"/>
    <lineage>
        <taxon>Eukaryota</taxon>
        <taxon>Metazoa</taxon>
        <taxon>Chordata</taxon>
        <taxon>Craniata</taxon>
        <taxon>Vertebrata</taxon>
        <taxon>Euteleostomi</taxon>
        <taxon>Actinopterygii</taxon>
        <taxon>Neopterygii</taxon>
        <taxon>Teleostei</taxon>
        <taxon>Ostariophysi</taxon>
        <taxon>Cypriniformes</taxon>
        <taxon>Nemacheilidae</taxon>
        <taxon>Triplophysa</taxon>
    </lineage>
</organism>
<accession>A0A9W7T3I7</accession>
<dbReference type="PANTHER" id="PTHR23282">
    <property type="entry name" value="APICAL ENDOSOMAL GLYCOPROTEIN PRECURSOR"/>
    <property type="match status" value="1"/>
</dbReference>
<feature type="domain" description="MAM" evidence="1">
    <location>
        <begin position="42"/>
        <end position="124"/>
    </location>
</feature>
<evidence type="ECO:0000313" key="2">
    <source>
        <dbReference type="EMBL" id="KAI7789231.1"/>
    </source>
</evidence>
<proteinExistence type="predicted"/>
<dbReference type="InterPro" id="IPR000998">
    <property type="entry name" value="MAM_dom"/>
</dbReference>
<dbReference type="CDD" id="cd06263">
    <property type="entry name" value="MAM"/>
    <property type="match status" value="1"/>
</dbReference>